<keyword evidence="3" id="KW-0479">Metal-binding</keyword>
<gene>
    <name evidence="5" type="ORF">CcaverHIS019_0211990</name>
</gene>
<dbReference type="InterPro" id="IPR013658">
    <property type="entry name" value="SGL"/>
</dbReference>
<evidence type="ECO:0000259" key="4">
    <source>
        <dbReference type="Pfam" id="PF08450"/>
    </source>
</evidence>
<dbReference type="GeneID" id="85493708"/>
<dbReference type="InterPro" id="IPR011042">
    <property type="entry name" value="6-blade_b-propeller_TolB-like"/>
</dbReference>
<evidence type="ECO:0000313" key="6">
    <source>
        <dbReference type="Proteomes" id="UP001233271"/>
    </source>
</evidence>
<dbReference type="GO" id="GO:0005509">
    <property type="term" value="F:calcium ion binding"/>
    <property type="evidence" value="ECO:0007669"/>
    <property type="project" value="TreeGrafter"/>
</dbReference>
<dbReference type="RefSeq" id="XP_060455103.1">
    <property type="nucleotide sequence ID" value="XM_060598295.1"/>
</dbReference>
<feature type="binding site" evidence="3">
    <location>
        <position position="228"/>
    </location>
    <ligand>
        <name>a divalent metal cation</name>
        <dbReference type="ChEBI" id="CHEBI:60240"/>
    </ligand>
</feature>
<dbReference type="GO" id="GO:0004341">
    <property type="term" value="F:gluconolactonase activity"/>
    <property type="evidence" value="ECO:0007669"/>
    <property type="project" value="TreeGrafter"/>
</dbReference>
<dbReference type="KEGG" id="ccac:CcaHIS019_0211990"/>
<dbReference type="GO" id="GO:0019853">
    <property type="term" value="P:L-ascorbic acid biosynthetic process"/>
    <property type="evidence" value="ECO:0007669"/>
    <property type="project" value="TreeGrafter"/>
</dbReference>
<dbReference type="Pfam" id="PF08450">
    <property type="entry name" value="SGL"/>
    <property type="match status" value="1"/>
</dbReference>
<evidence type="ECO:0000256" key="2">
    <source>
        <dbReference type="PIRSR" id="PIRSR605511-1"/>
    </source>
</evidence>
<organism evidence="5 6">
    <name type="scientific">Cutaneotrichosporon cavernicola</name>
    <dbReference type="NCBI Taxonomy" id="279322"/>
    <lineage>
        <taxon>Eukaryota</taxon>
        <taxon>Fungi</taxon>
        <taxon>Dikarya</taxon>
        <taxon>Basidiomycota</taxon>
        <taxon>Agaricomycotina</taxon>
        <taxon>Tremellomycetes</taxon>
        <taxon>Trichosporonales</taxon>
        <taxon>Trichosporonaceae</taxon>
        <taxon>Cutaneotrichosporon</taxon>
    </lineage>
</organism>
<accession>A0AA48IBM9</accession>
<feature type="binding site" evidence="3">
    <location>
        <position position="177"/>
    </location>
    <ligand>
        <name>a divalent metal cation</name>
        <dbReference type="ChEBI" id="CHEBI:60240"/>
    </ligand>
</feature>
<evidence type="ECO:0000256" key="3">
    <source>
        <dbReference type="PIRSR" id="PIRSR605511-2"/>
    </source>
</evidence>
<protein>
    <recommendedName>
        <fullName evidence="4">SMP-30/Gluconolactonase/LRE-like region domain-containing protein</fullName>
    </recommendedName>
</protein>
<sequence>MTIAKYTITEPLLDLNMDLGEGCVWDSRSKRLYFVDIDLNDVYVYDPATEKYGVSHFDKNVTAIALLEDGEGLVASVEDNFAFIPPASVPQPTQARFEAPKMVPQTYDVIKTSTVTGQLTAKEARMNEGAVDPAGRFLAGTMGSGGIGTHDGRMFSLRQTKDGFEAPLILGGITCTNGMAWFDGGRKMYFTDSWVKEIVLFDYDLAKGTMSNRRVFSDMKTPDVGYPDGLCLDAEGGVWSARWCAGKVVRLNPETAQIDVEIDIPSAWNVTCCIFGGDNLDDLYITTAKCDTDNQNPPDRTEKGKLYRISGLGYRGVERGRFKGKF</sequence>
<keyword evidence="3" id="KW-0862">Zinc</keyword>
<dbReference type="PANTHER" id="PTHR10907:SF47">
    <property type="entry name" value="REGUCALCIN"/>
    <property type="match status" value="1"/>
</dbReference>
<comment type="cofactor">
    <cofactor evidence="3">
        <name>Zn(2+)</name>
        <dbReference type="ChEBI" id="CHEBI:29105"/>
    </cofactor>
    <text evidence="3">Binds 1 divalent metal cation per subunit.</text>
</comment>
<dbReference type="AlphaFoldDB" id="A0AA48IBM9"/>
<feature type="binding site" evidence="3">
    <location>
        <position position="21"/>
    </location>
    <ligand>
        <name>a divalent metal cation</name>
        <dbReference type="ChEBI" id="CHEBI:60240"/>
    </ligand>
</feature>
<comment type="similarity">
    <text evidence="1">Belongs to the SMP-30/CGR1 family.</text>
</comment>
<keyword evidence="6" id="KW-1185">Reference proteome</keyword>
<feature type="binding site" evidence="3">
    <location>
        <position position="125"/>
    </location>
    <ligand>
        <name>substrate</name>
    </ligand>
</feature>
<dbReference type="Proteomes" id="UP001233271">
    <property type="component" value="Chromosome 2"/>
</dbReference>
<feature type="active site" description="Proton donor/acceptor" evidence="2">
    <location>
        <position position="228"/>
    </location>
</feature>
<name>A0AA48IBM9_9TREE</name>
<evidence type="ECO:0000256" key="1">
    <source>
        <dbReference type="ARBA" id="ARBA00008853"/>
    </source>
</evidence>
<feature type="binding site" evidence="3">
    <location>
        <position position="127"/>
    </location>
    <ligand>
        <name>substrate</name>
    </ligand>
</feature>
<evidence type="ECO:0000313" key="5">
    <source>
        <dbReference type="EMBL" id="BEI89837.1"/>
    </source>
</evidence>
<dbReference type="PRINTS" id="PR01790">
    <property type="entry name" value="SMP30FAMILY"/>
</dbReference>
<dbReference type="EMBL" id="AP028213">
    <property type="protein sequence ID" value="BEI89837.1"/>
    <property type="molecule type" value="Genomic_DNA"/>
</dbReference>
<dbReference type="SUPFAM" id="SSF63829">
    <property type="entry name" value="Calcium-dependent phosphotriesterase"/>
    <property type="match status" value="1"/>
</dbReference>
<dbReference type="InterPro" id="IPR005511">
    <property type="entry name" value="SMP-30"/>
</dbReference>
<dbReference type="Gene3D" id="2.120.10.30">
    <property type="entry name" value="TolB, C-terminal domain"/>
    <property type="match status" value="1"/>
</dbReference>
<dbReference type="PANTHER" id="PTHR10907">
    <property type="entry name" value="REGUCALCIN"/>
    <property type="match status" value="1"/>
</dbReference>
<proteinExistence type="inferred from homology"/>
<reference evidence="5" key="1">
    <citation type="journal article" date="2023" name="BMC Genomics">
        <title>Chromosome-level genome assemblies of Cutaneotrichosporon spp. (Trichosporonales, Basidiomycota) reveal imbalanced evolution between nucleotide sequences and chromosome synteny.</title>
        <authorList>
            <person name="Kobayashi Y."/>
            <person name="Kayamori A."/>
            <person name="Aoki K."/>
            <person name="Shiwa Y."/>
            <person name="Matsutani M."/>
            <person name="Fujita N."/>
            <person name="Sugita T."/>
            <person name="Iwasaki W."/>
            <person name="Tanaka N."/>
            <person name="Takashima M."/>
        </authorList>
    </citation>
    <scope>NUCLEOTIDE SEQUENCE</scope>
    <source>
        <strain evidence="5">HIS019</strain>
    </source>
</reference>
<feature type="domain" description="SMP-30/Gluconolactonase/LRE-like region" evidence="4">
    <location>
        <begin position="19"/>
        <end position="288"/>
    </location>
</feature>